<evidence type="ECO:0000313" key="2">
    <source>
        <dbReference type="EMBL" id="GAU18165.1"/>
    </source>
</evidence>
<sequence>MAVHHAMCRRRPRGGRRAAGAPLPAAPPGPVAAVPAPPLGPVPDVHAPPPGPVIVVPAASCRSPCYSPNTAVLTHRMHM</sequence>
<evidence type="ECO:0000313" key="3">
    <source>
        <dbReference type="Proteomes" id="UP000242715"/>
    </source>
</evidence>
<feature type="region of interest" description="Disordered" evidence="1">
    <location>
        <begin position="1"/>
        <end position="32"/>
    </location>
</feature>
<reference evidence="3" key="1">
    <citation type="journal article" date="2017" name="Front. Plant Sci.">
        <title>Climate Clever Clovers: New Paradigm to Reduce the Environmental Footprint of Ruminants by Breeding Low Methanogenic Forages Utilizing Haplotype Variation.</title>
        <authorList>
            <person name="Kaur P."/>
            <person name="Appels R."/>
            <person name="Bayer P.E."/>
            <person name="Keeble-Gagnere G."/>
            <person name="Wang J."/>
            <person name="Hirakawa H."/>
            <person name="Shirasawa K."/>
            <person name="Vercoe P."/>
            <person name="Stefanova K."/>
            <person name="Durmic Z."/>
            <person name="Nichols P."/>
            <person name="Revell C."/>
            <person name="Isobe S.N."/>
            <person name="Edwards D."/>
            <person name="Erskine W."/>
        </authorList>
    </citation>
    <scope>NUCLEOTIDE SEQUENCE [LARGE SCALE GENOMIC DNA]</scope>
    <source>
        <strain evidence="3">cv. Daliak</strain>
    </source>
</reference>
<protein>
    <submittedName>
        <fullName evidence="2">Uncharacterized protein</fullName>
    </submittedName>
</protein>
<evidence type="ECO:0000256" key="1">
    <source>
        <dbReference type="SAM" id="MobiDB-lite"/>
    </source>
</evidence>
<dbReference type="Proteomes" id="UP000242715">
    <property type="component" value="Unassembled WGS sequence"/>
</dbReference>
<organism evidence="2 3">
    <name type="scientific">Trifolium subterraneum</name>
    <name type="common">Subterranean clover</name>
    <dbReference type="NCBI Taxonomy" id="3900"/>
    <lineage>
        <taxon>Eukaryota</taxon>
        <taxon>Viridiplantae</taxon>
        <taxon>Streptophyta</taxon>
        <taxon>Embryophyta</taxon>
        <taxon>Tracheophyta</taxon>
        <taxon>Spermatophyta</taxon>
        <taxon>Magnoliopsida</taxon>
        <taxon>eudicotyledons</taxon>
        <taxon>Gunneridae</taxon>
        <taxon>Pentapetalae</taxon>
        <taxon>rosids</taxon>
        <taxon>fabids</taxon>
        <taxon>Fabales</taxon>
        <taxon>Fabaceae</taxon>
        <taxon>Papilionoideae</taxon>
        <taxon>50 kb inversion clade</taxon>
        <taxon>NPAAA clade</taxon>
        <taxon>Hologalegina</taxon>
        <taxon>IRL clade</taxon>
        <taxon>Trifolieae</taxon>
        <taxon>Trifolium</taxon>
    </lineage>
</organism>
<gene>
    <name evidence="2" type="ORF">TSUD_248660</name>
</gene>
<name>A0A2Z6MPG7_TRISU</name>
<feature type="compositionally biased region" description="Basic residues" evidence="1">
    <location>
        <begin position="1"/>
        <end position="16"/>
    </location>
</feature>
<keyword evidence="3" id="KW-1185">Reference proteome</keyword>
<dbReference type="AlphaFoldDB" id="A0A2Z6MPG7"/>
<dbReference type="EMBL" id="DF973179">
    <property type="protein sequence ID" value="GAU18165.1"/>
    <property type="molecule type" value="Genomic_DNA"/>
</dbReference>
<accession>A0A2Z6MPG7</accession>
<proteinExistence type="predicted"/>